<dbReference type="Proteomes" id="UP000215137">
    <property type="component" value="Chromosome"/>
</dbReference>
<proteinExistence type="predicted"/>
<reference evidence="1 2" key="1">
    <citation type="submission" date="2017-08" db="EMBL/GenBank/DDBJ databases">
        <title>Complete Genome Sequence of Bacillus kochii Oregon-R-modENCODE STRAIN BDGP4, isolated from Drosophila melanogaster gut.</title>
        <authorList>
            <person name="Wan K.H."/>
            <person name="Yu C."/>
            <person name="Park S."/>
            <person name="Hammonds A.S."/>
            <person name="Booth B.W."/>
            <person name="Celniker S.E."/>
        </authorList>
    </citation>
    <scope>NUCLEOTIDE SEQUENCE [LARGE SCALE GENOMIC DNA]</scope>
    <source>
        <strain evidence="1 2">BDGP4</strain>
    </source>
</reference>
<protein>
    <recommendedName>
        <fullName evidence="3">Amino acid transporter</fullName>
    </recommendedName>
</protein>
<keyword evidence="2" id="KW-1185">Reference proteome</keyword>
<evidence type="ECO:0008006" key="3">
    <source>
        <dbReference type="Google" id="ProtNLM"/>
    </source>
</evidence>
<dbReference type="OrthoDB" id="9800567at2"/>
<dbReference type="KEGG" id="bko:CKF48_08770"/>
<name>A0A248TGV1_9BACI</name>
<dbReference type="SUPFAM" id="SSF81301">
    <property type="entry name" value="Nucleotidyltransferase"/>
    <property type="match status" value="1"/>
</dbReference>
<dbReference type="InterPro" id="IPR043519">
    <property type="entry name" value="NT_sf"/>
</dbReference>
<gene>
    <name evidence="1" type="ORF">CKF48_08770</name>
</gene>
<evidence type="ECO:0000313" key="2">
    <source>
        <dbReference type="Proteomes" id="UP000215137"/>
    </source>
</evidence>
<accession>A0A248TGV1</accession>
<dbReference type="EMBL" id="CP022983">
    <property type="protein sequence ID" value="ASV67411.1"/>
    <property type="molecule type" value="Genomic_DNA"/>
</dbReference>
<dbReference type="Gene3D" id="3.30.460.40">
    <property type="match status" value="1"/>
</dbReference>
<dbReference type="InterPro" id="IPR019646">
    <property type="entry name" value="Aminoglyc_AdlTrfase"/>
</dbReference>
<dbReference type="AlphaFoldDB" id="A0A248TGV1"/>
<dbReference type="Pfam" id="PF10706">
    <property type="entry name" value="Aminoglyc_resit"/>
    <property type="match status" value="1"/>
</dbReference>
<dbReference type="RefSeq" id="WP_095370985.1">
    <property type="nucleotide sequence ID" value="NZ_CP022983.1"/>
</dbReference>
<evidence type="ECO:0000313" key="1">
    <source>
        <dbReference type="EMBL" id="ASV67411.1"/>
    </source>
</evidence>
<organism evidence="1 2">
    <name type="scientific">Cytobacillus kochii</name>
    <dbReference type="NCBI Taxonomy" id="859143"/>
    <lineage>
        <taxon>Bacteria</taxon>
        <taxon>Bacillati</taxon>
        <taxon>Bacillota</taxon>
        <taxon>Bacilli</taxon>
        <taxon>Bacillales</taxon>
        <taxon>Bacillaceae</taxon>
        <taxon>Cytobacillus</taxon>
    </lineage>
</organism>
<sequence length="192" mass="23079">MTEFQLCHRIKELMSGFDKPWFIAGGWAIDLHIGQKTREHKDIEIAVFRHDQAHVKNHLKQWRLQKVVNGELVIWEGENLQRPIHEIHCQNVIDGTSLEVLLNEIQHNDWIFRRDERIRYSFEKMKSVHKEGIPYLSPEVVLLYKAKDTRAKDQEDFLRVVDFLSSEEKKWLQTAIQLHMPHHKWLELLVRY</sequence>